<evidence type="ECO:0000313" key="8">
    <source>
        <dbReference type="EMBL" id="GLS64831.1"/>
    </source>
</evidence>
<dbReference type="PROSITE" id="PS50076">
    <property type="entry name" value="DNAJ_2"/>
    <property type="match status" value="1"/>
</dbReference>
<dbReference type="PANTHER" id="PTHR12763">
    <property type="match status" value="1"/>
</dbReference>
<dbReference type="GO" id="GO:0016020">
    <property type="term" value="C:membrane"/>
    <property type="evidence" value="ECO:0007669"/>
    <property type="project" value="UniProtKB-SubCell"/>
</dbReference>
<evidence type="ECO:0000256" key="4">
    <source>
        <dbReference type="ARBA" id="ARBA00023136"/>
    </source>
</evidence>
<keyword evidence="4" id="KW-0472">Membrane</keyword>
<reference evidence="7 9" key="3">
    <citation type="submission" date="2019-07" db="EMBL/GenBank/DDBJ databases">
        <title>Whole genome shotgun sequence of Methylobacterium oxalidis NBRC 107715.</title>
        <authorList>
            <person name="Hosoyama A."/>
            <person name="Uohara A."/>
            <person name="Ohji S."/>
            <person name="Ichikawa N."/>
        </authorList>
    </citation>
    <scope>NUCLEOTIDE SEQUENCE [LARGE SCALE GENOMIC DNA]</scope>
    <source>
        <strain evidence="7 9">NBRC 107715</strain>
    </source>
</reference>
<sequence length="237" mass="25610">MVLALGVLACLALWWFSRRNGRFDAARFWPLLRRVGGWGSLALAFLLGLRGRPDLALVLGLAGVWLLEGGRAAGRRLADVWRSLPWVGGRARSAPPILFALLPDGTPGDGRVLAGPSAGRNLSDLSPAALRELLWACRARDAATAATLETYLDRRLPGWRVDAEGDGDARAGRPAKPGAMAEEEAYEILGLQRGASPEQVRAAHRALMKRIHPDQGGTAELAARVNAARDRLLNRHR</sequence>
<keyword evidence="2" id="KW-0812">Transmembrane</keyword>
<feature type="domain" description="J" evidence="6">
    <location>
        <begin position="184"/>
        <end position="237"/>
    </location>
</feature>
<proteinExistence type="inferred from homology"/>
<reference evidence="8" key="4">
    <citation type="submission" date="2023-01" db="EMBL/GenBank/DDBJ databases">
        <title>Draft genome sequence of Methylobacterium oxalidis strain NBRC 107715.</title>
        <authorList>
            <person name="Sun Q."/>
            <person name="Mori K."/>
        </authorList>
    </citation>
    <scope>NUCLEOTIDE SEQUENCE</scope>
    <source>
        <strain evidence="8">NBRC 107715</strain>
    </source>
</reference>
<dbReference type="Gene3D" id="1.10.287.110">
    <property type="entry name" value="DnaJ domain"/>
    <property type="match status" value="1"/>
</dbReference>
<evidence type="ECO:0000256" key="2">
    <source>
        <dbReference type="ARBA" id="ARBA00022692"/>
    </source>
</evidence>
<evidence type="ECO:0000259" key="6">
    <source>
        <dbReference type="PROSITE" id="PS50076"/>
    </source>
</evidence>
<gene>
    <name evidence="8" type="ORF">GCM10007888_32120</name>
    <name evidence="7" type="ORF">MOX02_25900</name>
</gene>
<dbReference type="SMART" id="SM00271">
    <property type="entry name" value="DnaJ"/>
    <property type="match status" value="1"/>
</dbReference>
<accession>A0A512J3M1</accession>
<evidence type="ECO:0000313" key="7">
    <source>
        <dbReference type="EMBL" id="GEP04552.1"/>
    </source>
</evidence>
<dbReference type="OrthoDB" id="9811070at2"/>
<keyword evidence="10" id="KW-1185">Reference proteome</keyword>
<dbReference type="Proteomes" id="UP000321960">
    <property type="component" value="Unassembled WGS sequence"/>
</dbReference>
<name>A0A512J3M1_9HYPH</name>
<dbReference type="SUPFAM" id="SSF46565">
    <property type="entry name" value="Chaperone J-domain"/>
    <property type="match status" value="1"/>
</dbReference>
<keyword evidence="3" id="KW-1133">Transmembrane helix</keyword>
<evidence type="ECO:0000313" key="10">
    <source>
        <dbReference type="Proteomes" id="UP001156856"/>
    </source>
</evidence>
<reference evidence="10" key="2">
    <citation type="journal article" date="2019" name="Int. J. Syst. Evol. Microbiol.">
        <title>The Global Catalogue of Microorganisms (GCM) 10K type strain sequencing project: providing services to taxonomists for standard genome sequencing and annotation.</title>
        <authorList>
            <consortium name="The Broad Institute Genomics Platform"/>
            <consortium name="The Broad Institute Genome Sequencing Center for Infectious Disease"/>
            <person name="Wu L."/>
            <person name="Ma J."/>
        </authorList>
    </citation>
    <scope>NUCLEOTIDE SEQUENCE [LARGE SCALE GENOMIC DNA]</scope>
    <source>
        <strain evidence="10">NBRC 107715</strain>
    </source>
</reference>
<dbReference type="CDD" id="cd06257">
    <property type="entry name" value="DnaJ"/>
    <property type="match status" value="1"/>
</dbReference>
<reference evidence="8" key="1">
    <citation type="journal article" date="2014" name="Int. J. Syst. Evol. Microbiol.">
        <title>Complete genome of a new Firmicutes species belonging to the dominant human colonic microbiota ('Ruminococcus bicirculans') reveals two chromosomes and a selective capacity to utilize plant glucans.</title>
        <authorList>
            <consortium name="NISC Comparative Sequencing Program"/>
            <person name="Wegmann U."/>
            <person name="Louis P."/>
            <person name="Goesmann A."/>
            <person name="Henrissat B."/>
            <person name="Duncan S.H."/>
            <person name="Flint H.J."/>
        </authorList>
    </citation>
    <scope>NUCLEOTIDE SEQUENCE</scope>
    <source>
        <strain evidence="8">NBRC 107715</strain>
    </source>
</reference>
<evidence type="ECO:0000313" key="9">
    <source>
        <dbReference type="Proteomes" id="UP000321960"/>
    </source>
</evidence>
<comment type="subcellular location">
    <subcellularLocation>
        <location evidence="1">Membrane</location>
        <topology evidence="1">Single-pass membrane protein</topology>
    </subcellularLocation>
</comment>
<dbReference type="InterPro" id="IPR036869">
    <property type="entry name" value="J_dom_sf"/>
</dbReference>
<dbReference type="Pfam" id="PF00226">
    <property type="entry name" value="DnaJ"/>
    <property type="match status" value="1"/>
</dbReference>
<organism evidence="7 9">
    <name type="scientific">Methylobacterium oxalidis</name>
    <dbReference type="NCBI Taxonomy" id="944322"/>
    <lineage>
        <taxon>Bacteria</taxon>
        <taxon>Pseudomonadati</taxon>
        <taxon>Pseudomonadota</taxon>
        <taxon>Alphaproteobacteria</taxon>
        <taxon>Hyphomicrobiales</taxon>
        <taxon>Methylobacteriaceae</taxon>
        <taxon>Methylobacterium</taxon>
    </lineage>
</organism>
<dbReference type="EMBL" id="BSPK01000053">
    <property type="protein sequence ID" value="GLS64831.1"/>
    <property type="molecule type" value="Genomic_DNA"/>
</dbReference>
<dbReference type="InterPro" id="IPR001623">
    <property type="entry name" value="DnaJ_domain"/>
</dbReference>
<dbReference type="RefSeq" id="WP_147026171.1">
    <property type="nucleotide sequence ID" value="NZ_BJZU01000048.1"/>
</dbReference>
<comment type="similarity">
    <text evidence="5">Belongs to the TIM14 family.</text>
</comment>
<protein>
    <recommendedName>
        <fullName evidence="6">J domain-containing protein</fullName>
    </recommendedName>
</protein>
<evidence type="ECO:0000256" key="3">
    <source>
        <dbReference type="ARBA" id="ARBA00022989"/>
    </source>
</evidence>
<dbReference type="PANTHER" id="PTHR12763:SF28">
    <property type="entry name" value="GEO10507P1-RELATED"/>
    <property type="match status" value="1"/>
</dbReference>
<evidence type="ECO:0000256" key="1">
    <source>
        <dbReference type="ARBA" id="ARBA00004167"/>
    </source>
</evidence>
<dbReference type="AlphaFoldDB" id="A0A512J3M1"/>
<comment type="caution">
    <text evidence="7">The sequence shown here is derived from an EMBL/GenBank/DDBJ whole genome shotgun (WGS) entry which is preliminary data.</text>
</comment>
<evidence type="ECO:0000256" key="5">
    <source>
        <dbReference type="ARBA" id="ARBA00038105"/>
    </source>
</evidence>
<dbReference type="EMBL" id="BJZU01000048">
    <property type="protein sequence ID" value="GEP04552.1"/>
    <property type="molecule type" value="Genomic_DNA"/>
</dbReference>
<dbReference type="Proteomes" id="UP001156856">
    <property type="component" value="Unassembled WGS sequence"/>
</dbReference>